<feature type="domain" description="Alanine racemase N-terminal" evidence="1">
    <location>
        <begin position="4"/>
        <end position="80"/>
    </location>
</feature>
<proteinExistence type="predicted"/>
<evidence type="ECO:0000313" key="3">
    <source>
        <dbReference type="Proteomes" id="UP001589818"/>
    </source>
</evidence>
<dbReference type="Proteomes" id="UP001589818">
    <property type="component" value="Unassembled WGS sequence"/>
</dbReference>
<organism evidence="2 3">
    <name type="scientific">Paenibacillus mendelii</name>
    <dbReference type="NCBI Taxonomy" id="206163"/>
    <lineage>
        <taxon>Bacteria</taxon>
        <taxon>Bacillati</taxon>
        <taxon>Bacillota</taxon>
        <taxon>Bacilli</taxon>
        <taxon>Bacillales</taxon>
        <taxon>Paenibacillaceae</taxon>
        <taxon>Paenibacillus</taxon>
    </lineage>
</organism>
<dbReference type="InterPro" id="IPR029066">
    <property type="entry name" value="PLP-binding_barrel"/>
</dbReference>
<name>A0ABV6J288_9BACL</name>
<protein>
    <submittedName>
        <fullName evidence="2">Alanine racemase</fullName>
        <ecNumber evidence="2">5.1.1.1</ecNumber>
    </submittedName>
</protein>
<dbReference type="RefSeq" id="WP_204822162.1">
    <property type="nucleotide sequence ID" value="NZ_JANHOF010000005.1"/>
</dbReference>
<keyword evidence="2" id="KW-0413">Isomerase</keyword>
<dbReference type="Gene3D" id="3.20.20.10">
    <property type="entry name" value="Alanine racemase"/>
    <property type="match status" value="1"/>
</dbReference>
<dbReference type="GO" id="GO:0008784">
    <property type="term" value="F:alanine racemase activity"/>
    <property type="evidence" value="ECO:0007669"/>
    <property type="project" value="UniProtKB-EC"/>
</dbReference>
<dbReference type="Pfam" id="PF01168">
    <property type="entry name" value="Ala_racemase_N"/>
    <property type="match status" value="1"/>
</dbReference>
<evidence type="ECO:0000313" key="2">
    <source>
        <dbReference type="EMBL" id="MFC0389989.1"/>
    </source>
</evidence>
<dbReference type="EMBL" id="JBHLVF010000005">
    <property type="protein sequence ID" value="MFC0389989.1"/>
    <property type="molecule type" value="Genomic_DNA"/>
</dbReference>
<dbReference type="EC" id="5.1.1.1" evidence="2"/>
<dbReference type="InterPro" id="IPR001608">
    <property type="entry name" value="Ala_racemase_N"/>
</dbReference>
<comment type="caution">
    <text evidence="2">The sequence shown here is derived from an EMBL/GenBank/DDBJ whole genome shotgun (WGS) entry which is preliminary data.</text>
</comment>
<dbReference type="SUPFAM" id="SSF51419">
    <property type="entry name" value="PLP-binding barrel"/>
    <property type="match status" value="1"/>
</dbReference>
<gene>
    <name evidence="2" type="ORF">ACFFJ8_01235</name>
</gene>
<keyword evidence="3" id="KW-1185">Reference proteome</keyword>
<evidence type="ECO:0000259" key="1">
    <source>
        <dbReference type="Pfam" id="PF01168"/>
    </source>
</evidence>
<accession>A0ABV6J288</accession>
<reference evidence="2 3" key="1">
    <citation type="submission" date="2024-09" db="EMBL/GenBank/DDBJ databases">
        <authorList>
            <person name="Sun Q."/>
            <person name="Mori K."/>
        </authorList>
    </citation>
    <scope>NUCLEOTIDE SEQUENCE [LARGE SCALE GENOMIC DNA]</scope>
    <source>
        <strain evidence="2 3">CCM 4839</strain>
    </source>
</reference>
<sequence length="97" mass="10601">MERASITASTDDETVAKGLSDLGEAIHRKIPLYVDVNTGLNRMGREPGQPTAELVKRIWISALPGVEVVGLMTHGGHTGQRNSMRCAVPHAWKRKDL</sequence>